<protein>
    <submittedName>
        <fullName evidence="2">Uncharacterized protein</fullName>
    </submittedName>
</protein>
<evidence type="ECO:0000313" key="2">
    <source>
        <dbReference type="EMBL" id="KAB0391554.1"/>
    </source>
</evidence>
<dbReference type="EMBL" id="SGJD01004435">
    <property type="protein sequence ID" value="KAB0391554.1"/>
    <property type="molecule type" value="Genomic_DNA"/>
</dbReference>
<evidence type="ECO:0000256" key="1">
    <source>
        <dbReference type="SAM" id="MobiDB-lite"/>
    </source>
</evidence>
<proteinExistence type="predicted"/>
<feature type="compositionally biased region" description="Polar residues" evidence="1">
    <location>
        <begin position="17"/>
        <end position="30"/>
    </location>
</feature>
<comment type="caution">
    <text evidence="2">The sequence shown here is derived from an EMBL/GenBank/DDBJ whole genome shotgun (WGS) entry which is preliminary data.</text>
</comment>
<dbReference type="AlphaFoldDB" id="A0A643BUH2"/>
<dbReference type="Proteomes" id="UP000437017">
    <property type="component" value="Unassembled WGS sequence"/>
</dbReference>
<sequence length="154" mass="16382">APGWARDPASTIRANEAPTSGSSADAGNKTTFRVMARSTWSPCTPLPNYCSQQPRLQYMPYRYYEPKGLDELSPTSGMSLAARAPPTHHGEEGLLILGPAVQNHLLPPLLGLGHPACGTLTRDTGEVALHPASRPRAISGQSRLVRVSFGQSGP</sequence>
<reference evidence="2 3" key="1">
    <citation type="journal article" date="2019" name="PLoS ONE">
        <title>Genomic analyses reveal an absence of contemporary introgressive admixture between fin whales and blue whales, despite known hybrids.</title>
        <authorList>
            <person name="Westbury M.V."/>
            <person name="Petersen B."/>
            <person name="Lorenzen E.D."/>
        </authorList>
    </citation>
    <scope>NUCLEOTIDE SEQUENCE [LARGE SCALE GENOMIC DNA]</scope>
    <source>
        <strain evidence="2">FinWhale-01</strain>
    </source>
</reference>
<keyword evidence="3" id="KW-1185">Reference proteome</keyword>
<feature type="region of interest" description="Disordered" evidence="1">
    <location>
        <begin position="1"/>
        <end position="30"/>
    </location>
</feature>
<gene>
    <name evidence="2" type="ORF">E2I00_005769</name>
</gene>
<dbReference type="Gene3D" id="3.90.1480.20">
    <property type="entry name" value="Glycosyl transferase family 29"/>
    <property type="match status" value="1"/>
</dbReference>
<feature type="non-terminal residue" evidence="2">
    <location>
        <position position="1"/>
    </location>
</feature>
<dbReference type="InterPro" id="IPR038578">
    <property type="entry name" value="GT29-like_sf"/>
</dbReference>
<organism evidence="2 3">
    <name type="scientific">Balaenoptera physalus</name>
    <name type="common">Fin whale</name>
    <name type="synonym">Balaena physalus</name>
    <dbReference type="NCBI Taxonomy" id="9770"/>
    <lineage>
        <taxon>Eukaryota</taxon>
        <taxon>Metazoa</taxon>
        <taxon>Chordata</taxon>
        <taxon>Craniata</taxon>
        <taxon>Vertebrata</taxon>
        <taxon>Euteleostomi</taxon>
        <taxon>Mammalia</taxon>
        <taxon>Eutheria</taxon>
        <taxon>Laurasiatheria</taxon>
        <taxon>Artiodactyla</taxon>
        <taxon>Whippomorpha</taxon>
        <taxon>Cetacea</taxon>
        <taxon>Mysticeti</taxon>
        <taxon>Balaenopteridae</taxon>
        <taxon>Balaenoptera</taxon>
    </lineage>
</organism>
<name>A0A643BUH2_BALPH</name>
<evidence type="ECO:0000313" key="3">
    <source>
        <dbReference type="Proteomes" id="UP000437017"/>
    </source>
</evidence>
<accession>A0A643BUH2</accession>